<feature type="domain" description="SEA" evidence="3">
    <location>
        <begin position="91"/>
        <end position="210"/>
    </location>
</feature>
<keyword evidence="2" id="KW-0812">Transmembrane</keyword>
<dbReference type="EnsemblMetazoa" id="G14278.1">
    <property type="protein sequence ID" value="G14278.1:cds"/>
    <property type="gene ID" value="G14278"/>
</dbReference>
<dbReference type="SUPFAM" id="SSF82671">
    <property type="entry name" value="SEA domain"/>
    <property type="match status" value="1"/>
</dbReference>
<evidence type="ECO:0000256" key="2">
    <source>
        <dbReference type="SAM" id="Phobius"/>
    </source>
</evidence>
<reference evidence="4" key="1">
    <citation type="submission" date="2022-08" db="UniProtKB">
        <authorList>
            <consortium name="EnsemblMetazoa"/>
        </authorList>
    </citation>
    <scope>IDENTIFICATION</scope>
    <source>
        <strain evidence="4">05x7-T-G4-1.051#20</strain>
    </source>
</reference>
<keyword evidence="5" id="KW-1185">Reference proteome</keyword>
<evidence type="ECO:0000259" key="3">
    <source>
        <dbReference type="PROSITE" id="PS50024"/>
    </source>
</evidence>
<evidence type="ECO:0000256" key="1">
    <source>
        <dbReference type="SAM" id="MobiDB-lite"/>
    </source>
</evidence>
<feature type="region of interest" description="Disordered" evidence="1">
    <location>
        <begin position="292"/>
        <end position="323"/>
    </location>
</feature>
<keyword evidence="2" id="KW-1133">Transmembrane helix</keyword>
<name>A0A8W8IJ84_MAGGI</name>
<accession>A0A8W8IJ84</accession>
<dbReference type="PROSITE" id="PS50024">
    <property type="entry name" value="SEA"/>
    <property type="match status" value="1"/>
</dbReference>
<proteinExistence type="predicted"/>
<dbReference type="AlphaFoldDB" id="A0A8W8IJ84"/>
<keyword evidence="2" id="KW-0472">Membrane</keyword>
<dbReference type="InterPro" id="IPR036364">
    <property type="entry name" value="SEA_dom_sf"/>
</dbReference>
<dbReference type="InterPro" id="IPR000082">
    <property type="entry name" value="SEA_dom"/>
</dbReference>
<feature type="region of interest" description="Disordered" evidence="1">
    <location>
        <begin position="34"/>
        <end position="55"/>
    </location>
</feature>
<evidence type="ECO:0000313" key="5">
    <source>
        <dbReference type="Proteomes" id="UP000005408"/>
    </source>
</evidence>
<feature type="transmembrane region" description="Helical" evidence="2">
    <location>
        <begin position="65"/>
        <end position="87"/>
    </location>
</feature>
<protein>
    <recommendedName>
        <fullName evidence="3">SEA domain-containing protein</fullName>
    </recommendedName>
</protein>
<sequence>MSNNWNGGYTGNQIPVRYAPPNWRKILTGEMNVDDDSSISSTSSPKRTTTRGNSRSRKTCVTTTLVGIVLVLLLLGASCVPLILYFVEKDQSKYYKADGSITFQGTYNESLGDLSTQTSIDFQQDFCQVMEQTQANKFKDSYSGCLVTQIKDGSIIVEFTMYYIAKVTVQLDEVKAEIIINLKTNLTKTFSSKFSITVDVNSLTVSLLQTGETDYQSATSDSRFQTSLLSSTTEGTISTLLPTISSNTDNSTTTEVTTILPETTTTVPPETTTTVTPTTTTIATSETTTIYTTTPPETTITDTSTTTTTAPPETTTTDNDTTTAGITAATSMPVEPFAVVDMMNSIGEIGKQAYIPCTINITSGDWVMIYIYQTHKDSIEPKIATITKNGTITIFTSDPLLMPTFNISGSQIEAVVTFNFSNYDFSNCSVRLYRFTCSVEMTTGSTFNASAELNLIAPLIQPTVTLHRTQYMFNKTANVSLAGINATCNATQDRSSDYSFTIAMRIQNVSGDDIDSLAEVNSYNVSTETCGELVFINWSDVFIYRADLNGSSLTCYIKSNDRTVTSENITLTFVEQQMPP</sequence>
<organism evidence="4 5">
    <name type="scientific">Magallana gigas</name>
    <name type="common">Pacific oyster</name>
    <name type="synonym">Crassostrea gigas</name>
    <dbReference type="NCBI Taxonomy" id="29159"/>
    <lineage>
        <taxon>Eukaryota</taxon>
        <taxon>Metazoa</taxon>
        <taxon>Spiralia</taxon>
        <taxon>Lophotrochozoa</taxon>
        <taxon>Mollusca</taxon>
        <taxon>Bivalvia</taxon>
        <taxon>Autobranchia</taxon>
        <taxon>Pteriomorphia</taxon>
        <taxon>Ostreida</taxon>
        <taxon>Ostreoidea</taxon>
        <taxon>Ostreidae</taxon>
        <taxon>Magallana</taxon>
    </lineage>
</organism>
<dbReference type="Proteomes" id="UP000005408">
    <property type="component" value="Unassembled WGS sequence"/>
</dbReference>
<evidence type="ECO:0000313" key="4">
    <source>
        <dbReference type="EnsemblMetazoa" id="G14278.1:cds"/>
    </source>
</evidence>